<dbReference type="AlphaFoldDB" id="A0A3S9PDB6"/>
<feature type="domain" description="LysM" evidence="3">
    <location>
        <begin position="184"/>
        <end position="229"/>
    </location>
</feature>
<reference evidence="4 5" key="1">
    <citation type="submission" date="2018-12" db="EMBL/GenBank/DDBJ databases">
        <title>The whole draft genome of Streptomyce luteoverticillatus CGMCC 15060.</title>
        <authorList>
            <person name="Feng Z."/>
            <person name="Chen G."/>
            <person name="Zhang J."/>
            <person name="Zhu H."/>
            <person name="Yu X."/>
            <person name="Zhang W."/>
            <person name="Zhang X."/>
        </authorList>
    </citation>
    <scope>NUCLEOTIDE SEQUENCE [LARGE SCALE GENOMIC DNA]</scope>
    <source>
        <strain evidence="4 5">CGMCC 15060</strain>
    </source>
</reference>
<organism evidence="4 5">
    <name type="scientific">Streptomyces luteoverticillatus</name>
    <name type="common">Streptoverticillium luteoverticillatus</name>
    <dbReference type="NCBI Taxonomy" id="66425"/>
    <lineage>
        <taxon>Bacteria</taxon>
        <taxon>Bacillati</taxon>
        <taxon>Actinomycetota</taxon>
        <taxon>Actinomycetes</taxon>
        <taxon>Kitasatosporales</taxon>
        <taxon>Streptomycetaceae</taxon>
        <taxon>Streptomyces</taxon>
    </lineage>
</organism>
<keyword evidence="5" id="KW-1185">Reference proteome</keyword>
<feature type="compositionally biased region" description="Pro residues" evidence="2">
    <location>
        <begin position="237"/>
        <end position="246"/>
    </location>
</feature>
<dbReference type="GO" id="GO:0016787">
    <property type="term" value="F:hydrolase activity"/>
    <property type="evidence" value="ECO:0007669"/>
    <property type="project" value="UniProtKB-KW"/>
</dbReference>
<dbReference type="SUPFAM" id="SSF54106">
    <property type="entry name" value="LysM domain"/>
    <property type="match status" value="1"/>
</dbReference>
<feature type="region of interest" description="Disordered" evidence="2">
    <location>
        <begin position="339"/>
        <end position="422"/>
    </location>
</feature>
<dbReference type="InterPro" id="IPR036779">
    <property type="entry name" value="LysM_dom_sf"/>
</dbReference>
<dbReference type="InterPro" id="IPR007921">
    <property type="entry name" value="CHAP_dom"/>
</dbReference>
<dbReference type="NCBIfam" id="NF038080">
    <property type="entry name" value="PG_bind_siph"/>
    <property type="match status" value="1"/>
</dbReference>
<accession>A0A3S9PDB6</accession>
<dbReference type="Pfam" id="PF05257">
    <property type="entry name" value="CHAP"/>
    <property type="match status" value="1"/>
</dbReference>
<dbReference type="PROSITE" id="PS51782">
    <property type="entry name" value="LYSM"/>
    <property type="match status" value="1"/>
</dbReference>
<dbReference type="EMBL" id="CP034587">
    <property type="protein sequence ID" value="AZQ70288.1"/>
    <property type="molecule type" value="Genomic_DNA"/>
</dbReference>
<gene>
    <name evidence="4" type="ORF">EKH77_02815</name>
</gene>
<dbReference type="Gene3D" id="3.10.350.10">
    <property type="entry name" value="LysM domain"/>
    <property type="match status" value="1"/>
</dbReference>
<sequence length="422" mass="45012">MWALAKSFSSRKEEPALGSRNAFLAEARKWADQKYKEGRNNDTVFGRWYPMNWQPWCDMFVSYCAERTGNAAAVGKFAYCPSHVEFFKGRGQWYSAQAQARAGDVVFFHNGDGVAYHVGIVLADAEPGVSVRTVEGNTSSGAAGSQNNGDGVYYRTRPRSMILGFGRPAFATVAGDTTAPAGPSRWTVKRGQTLSVIAALCGTTVSALLSLNPGIDHPDRITEGQELTVPATAKPAPAKPSPPAPDTPLRDQDEPPTGRVTIDGREYGPGATGPHITALSKALVDKGFSRHYTEGPGPRWSLADQLNYADFQRSLGFTGPDADGIPGPASLRRLLAPAPAKVKPTSPQEPAPAKPAQPKPAKPTDPPEKAKPAPADPLGEGLWTMQKNADGSITFRPVKPASKKDAARTELTRTVPELVTAA</sequence>
<dbReference type="RefSeq" id="WP_126912853.1">
    <property type="nucleotide sequence ID" value="NZ_CP034587.1"/>
</dbReference>
<dbReference type="InterPro" id="IPR018392">
    <property type="entry name" value="LysM"/>
</dbReference>
<evidence type="ECO:0000256" key="1">
    <source>
        <dbReference type="ARBA" id="ARBA00022801"/>
    </source>
</evidence>
<evidence type="ECO:0000256" key="2">
    <source>
        <dbReference type="SAM" id="MobiDB-lite"/>
    </source>
</evidence>
<feature type="compositionally biased region" description="Pro residues" evidence="2">
    <location>
        <begin position="347"/>
        <end position="364"/>
    </location>
</feature>
<dbReference type="Pfam" id="PF01476">
    <property type="entry name" value="LysM"/>
    <property type="match status" value="1"/>
</dbReference>
<dbReference type="Proteomes" id="UP000267900">
    <property type="component" value="Chromosome"/>
</dbReference>
<dbReference type="SMART" id="SM00257">
    <property type="entry name" value="LysM"/>
    <property type="match status" value="1"/>
</dbReference>
<dbReference type="CDD" id="cd00118">
    <property type="entry name" value="LysM"/>
    <property type="match status" value="1"/>
</dbReference>
<feature type="compositionally biased region" description="Basic and acidic residues" evidence="2">
    <location>
        <begin position="402"/>
        <end position="411"/>
    </location>
</feature>
<keyword evidence="1" id="KW-0378">Hydrolase</keyword>
<evidence type="ECO:0000313" key="4">
    <source>
        <dbReference type="EMBL" id="AZQ70288.1"/>
    </source>
</evidence>
<proteinExistence type="predicted"/>
<evidence type="ECO:0000259" key="3">
    <source>
        <dbReference type="PROSITE" id="PS51782"/>
    </source>
</evidence>
<name>A0A3S9PDB6_STRLT</name>
<dbReference type="InterPro" id="IPR047763">
    <property type="entry name" value="PG_bind_dom_phiBT1-type"/>
</dbReference>
<protein>
    <submittedName>
        <fullName evidence="4">LysM peptidoglycan-binding domain-containing protein</fullName>
    </submittedName>
</protein>
<evidence type="ECO:0000313" key="5">
    <source>
        <dbReference type="Proteomes" id="UP000267900"/>
    </source>
</evidence>
<dbReference type="Gene3D" id="3.90.1720.10">
    <property type="entry name" value="endopeptidase domain like (from Nostoc punctiforme)"/>
    <property type="match status" value="1"/>
</dbReference>
<feature type="region of interest" description="Disordered" evidence="2">
    <location>
        <begin position="230"/>
        <end position="274"/>
    </location>
</feature>
<dbReference type="OrthoDB" id="3476732at2"/>